<accession>A0A6A6C8P6</accession>
<dbReference type="RefSeq" id="XP_033663161.1">
    <property type="nucleotide sequence ID" value="XM_033808500.1"/>
</dbReference>
<sequence length="212" mass="23933">MATPFLCANDTPFEHLNHARALSTQYAGIEDLLDEDLCNERLLQLNRLQPREENSIAWENPACSLQYGFVPSEWSPTTHETYASPHDQEESAFSDCSFDTFNSESSYTWGPAQSEEPEPQSTNLPRLSCRKCYRKFENAYSLEQHAKKGFVDTAQEIAQFGAQELSPASLWVAGSVKHVEAFAADPGSEQVLVCVLEWFRHSVIKWGNARHS</sequence>
<keyword evidence="2" id="KW-1185">Reference proteome</keyword>
<name>A0A6A6C8P6_ZASCE</name>
<gene>
    <name evidence="1" type="ORF">M409DRAFT_27275</name>
</gene>
<dbReference type="EMBL" id="ML993614">
    <property type="protein sequence ID" value="KAF2162272.1"/>
    <property type="molecule type" value="Genomic_DNA"/>
</dbReference>
<evidence type="ECO:0000313" key="2">
    <source>
        <dbReference type="Proteomes" id="UP000799537"/>
    </source>
</evidence>
<dbReference type="Proteomes" id="UP000799537">
    <property type="component" value="Unassembled WGS sequence"/>
</dbReference>
<protein>
    <submittedName>
        <fullName evidence="1">Uncharacterized protein</fullName>
    </submittedName>
</protein>
<dbReference type="AlphaFoldDB" id="A0A6A6C8P6"/>
<reference evidence="1" key="1">
    <citation type="journal article" date="2020" name="Stud. Mycol.">
        <title>101 Dothideomycetes genomes: a test case for predicting lifestyles and emergence of pathogens.</title>
        <authorList>
            <person name="Haridas S."/>
            <person name="Albert R."/>
            <person name="Binder M."/>
            <person name="Bloem J."/>
            <person name="Labutti K."/>
            <person name="Salamov A."/>
            <person name="Andreopoulos B."/>
            <person name="Baker S."/>
            <person name="Barry K."/>
            <person name="Bills G."/>
            <person name="Bluhm B."/>
            <person name="Cannon C."/>
            <person name="Castanera R."/>
            <person name="Culley D."/>
            <person name="Daum C."/>
            <person name="Ezra D."/>
            <person name="Gonzalez J."/>
            <person name="Henrissat B."/>
            <person name="Kuo A."/>
            <person name="Liang C."/>
            <person name="Lipzen A."/>
            <person name="Lutzoni F."/>
            <person name="Magnuson J."/>
            <person name="Mondo S."/>
            <person name="Nolan M."/>
            <person name="Ohm R."/>
            <person name="Pangilinan J."/>
            <person name="Park H.-J."/>
            <person name="Ramirez L."/>
            <person name="Alfaro M."/>
            <person name="Sun H."/>
            <person name="Tritt A."/>
            <person name="Yoshinaga Y."/>
            <person name="Zwiers L.-H."/>
            <person name="Turgeon B."/>
            <person name="Goodwin S."/>
            <person name="Spatafora J."/>
            <person name="Crous P."/>
            <person name="Grigoriev I."/>
        </authorList>
    </citation>
    <scope>NUCLEOTIDE SEQUENCE</scope>
    <source>
        <strain evidence="1">ATCC 36951</strain>
    </source>
</reference>
<organism evidence="1 2">
    <name type="scientific">Zasmidium cellare ATCC 36951</name>
    <dbReference type="NCBI Taxonomy" id="1080233"/>
    <lineage>
        <taxon>Eukaryota</taxon>
        <taxon>Fungi</taxon>
        <taxon>Dikarya</taxon>
        <taxon>Ascomycota</taxon>
        <taxon>Pezizomycotina</taxon>
        <taxon>Dothideomycetes</taxon>
        <taxon>Dothideomycetidae</taxon>
        <taxon>Mycosphaerellales</taxon>
        <taxon>Mycosphaerellaceae</taxon>
        <taxon>Zasmidium</taxon>
    </lineage>
</organism>
<dbReference type="GeneID" id="54561772"/>
<proteinExistence type="predicted"/>
<evidence type="ECO:0000313" key="1">
    <source>
        <dbReference type="EMBL" id="KAF2162272.1"/>
    </source>
</evidence>